<feature type="non-terminal residue" evidence="6">
    <location>
        <position position="1"/>
    </location>
</feature>
<feature type="region of interest" description="Disordered" evidence="4">
    <location>
        <begin position="23"/>
        <end position="43"/>
    </location>
</feature>
<evidence type="ECO:0000256" key="2">
    <source>
        <dbReference type="ARBA" id="ARBA00022803"/>
    </source>
</evidence>
<dbReference type="SUPFAM" id="SSF48452">
    <property type="entry name" value="TPR-like"/>
    <property type="match status" value="1"/>
</dbReference>
<dbReference type="OrthoDB" id="5587616at2759"/>
<evidence type="ECO:0000256" key="3">
    <source>
        <dbReference type="SAM" id="Coils"/>
    </source>
</evidence>
<accession>A0A9W4TCI9</accession>
<evidence type="ECO:0000256" key="1">
    <source>
        <dbReference type="ARBA" id="ARBA00022737"/>
    </source>
</evidence>
<dbReference type="AlphaFoldDB" id="A0A9W4TCI9"/>
<dbReference type="InterPro" id="IPR051730">
    <property type="entry name" value="NASP-like"/>
</dbReference>
<name>A0A9W4TCI9_9GLOM</name>
<organism evidence="6 7">
    <name type="scientific">Funneliformis geosporum</name>
    <dbReference type="NCBI Taxonomy" id="1117311"/>
    <lineage>
        <taxon>Eukaryota</taxon>
        <taxon>Fungi</taxon>
        <taxon>Fungi incertae sedis</taxon>
        <taxon>Mucoromycota</taxon>
        <taxon>Glomeromycotina</taxon>
        <taxon>Glomeromycetes</taxon>
        <taxon>Glomerales</taxon>
        <taxon>Glomeraceae</taxon>
        <taxon>Funneliformis</taxon>
    </lineage>
</organism>
<keyword evidence="2" id="KW-0802">TPR repeat</keyword>
<dbReference type="Proteomes" id="UP001153678">
    <property type="component" value="Unassembled WGS sequence"/>
</dbReference>
<keyword evidence="3" id="KW-0175">Coiled coil</keyword>
<dbReference type="EMBL" id="CAMKVN010023541">
    <property type="protein sequence ID" value="CAI2200169.1"/>
    <property type="molecule type" value="Genomic_DNA"/>
</dbReference>
<evidence type="ECO:0000313" key="7">
    <source>
        <dbReference type="Proteomes" id="UP001153678"/>
    </source>
</evidence>
<feature type="non-terminal residue" evidence="6">
    <location>
        <position position="148"/>
    </location>
</feature>
<gene>
    <name evidence="6" type="ORF">FWILDA_LOCUS19437</name>
</gene>
<dbReference type="InterPro" id="IPR011990">
    <property type="entry name" value="TPR-like_helical_dom_sf"/>
</dbReference>
<protein>
    <submittedName>
        <fullName evidence="6">14991_t:CDS:1</fullName>
    </submittedName>
</protein>
<dbReference type="GO" id="GO:0006335">
    <property type="term" value="P:DNA replication-dependent chromatin assembly"/>
    <property type="evidence" value="ECO:0007669"/>
    <property type="project" value="TreeGrafter"/>
</dbReference>
<evidence type="ECO:0000259" key="5">
    <source>
        <dbReference type="Pfam" id="PF10516"/>
    </source>
</evidence>
<dbReference type="PANTHER" id="PTHR15081">
    <property type="entry name" value="NUCLEAR AUTOANTIGENIC SPERM PROTEIN NASP -RELATED"/>
    <property type="match status" value="1"/>
</dbReference>
<dbReference type="InterPro" id="IPR019544">
    <property type="entry name" value="Tetratricopeptide_SHNi-TPR_dom"/>
</dbReference>
<dbReference type="Pfam" id="PF10516">
    <property type="entry name" value="SHNi-TPR"/>
    <property type="match status" value="1"/>
</dbReference>
<dbReference type="Gene3D" id="1.25.40.10">
    <property type="entry name" value="Tetratricopeptide repeat domain"/>
    <property type="match status" value="1"/>
</dbReference>
<proteinExistence type="predicted"/>
<dbReference type="GO" id="GO:0005654">
    <property type="term" value="C:nucleoplasm"/>
    <property type="evidence" value="ECO:0007669"/>
    <property type="project" value="TreeGrafter"/>
</dbReference>
<sequence length="148" mass="16667">EPGFEEELKEGQTEDISIVLEQELDEGESHIETTNESQTGQEDDLNVANDILLIARDIYLELDTNEAKVSLGEVHMKLGDISLEQENFDQAVMDYREAVKVKLALALSASTEESQNDQAIEHVEQAMKVLNKCKKKLQEKLASVQETY</sequence>
<dbReference type="PANTHER" id="PTHR15081:SF1">
    <property type="entry name" value="NUCLEAR AUTOANTIGENIC SPERM PROTEIN"/>
    <property type="match status" value="1"/>
</dbReference>
<feature type="domain" description="Tetratricopeptide SHNi-TPR" evidence="5">
    <location>
        <begin position="73"/>
        <end position="103"/>
    </location>
</feature>
<evidence type="ECO:0000256" key="4">
    <source>
        <dbReference type="SAM" id="MobiDB-lite"/>
    </source>
</evidence>
<feature type="coiled-coil region" evidence="3">
    <location>
        <begin position="120"/>
        <end position="147"/>
    </location>
</feature>
<evidence type="ECO:0000313" key="6">
    <source>
        <dbReference type="EMBL" id="CAI2200169.1"/>
    </source>
</evidence>
<reference evidence="6" key="1">
    <citation type="submission" date="2022-08" db="EMBL/GenBank/DDBJ databases">
        <authorList>
            <person name="Kallberg Y."/>
            <person name="Tangrot J."/>
            <person name="Rosling A."/>
        </authorList>
    </citation>
    <scope>NUCLEOTIDE SEQUENCE</scope>
    <source>
        <strain evidence="6">Wild A</strain>
    </source>
</reference>
<dbReference type="GO" id="GO:0034080">
    <property type="term" value="P:CENP-A containing chromatin assembly"/>
    <property type="evidence" value="ECO:0007669"/>
    <property type="project" value="TreeGrafter"/>
</dbReference>
<dbReference type="GO" id="GO:0042393">
    <property type="term" value="F:histone binding"/>
    <property type="evidence" value="ECO:0007669"/>
    <property type="project" value="TreeGrafter"/>
</dbReference>
<keyword evidence="1" id="KW-0677">Repeat</keyword>
<comment type="caution">
    <text evidence="6">The sequence shown here is derived from an EMBL/GenBank/DDBJ whole genome shotgun (WGS) entry which is preliminary data.</text>
</comment>
<keyword evidence="7" id="KW-1185">Reference proteome</keyword>